<dbReference type="InParanoid" id="A0A0C3NFU6"/>
<dbReference type="STRING" id="870435.A0A0C3NFU6"/>
<accession>A0A0C3NFU6</accession>
<protein>
    <submittedName>
        <fullName evidence="1">Uncharacterized protein</fullName>
    </submittedName>
</protein>
<evidence type="ECO:0000313" key="2">
    <source>
        <dbReference type="Proteomes" id="UP000054217"/>
    </source>
</evidence>
<keyword evidence="2" id="KW-1185">Reference proteome</keyword>
<organism evidence="1 2">
    <name type="scientific">Pisolithus tinctorius Marx 270</name>
    <dbReference type="NCBI Taxonomy" id="870435"/>
    <lineage>
        <taxon>Eukaryota</taxon>
        <taxon>Fungi</taxon>
        <taxon>Dikarya</taxon>
        <taxon>Basidiomycota</taxon>
        <taxon>Agaricomycotina</taxon>
        <taxon>Agaricomycetes</taxon>
        <taxon>Agaricomycetidae</taxon>
        <taxon>Boletales</taxon>
        <taxon>Sclerodermatineae</taxon>
        <taxon>Pisolithaceae</taxon>
        <taxon>Pisolithus</taxon>
    </lineage>
</organism>
<evidence type="ECO:0000313" key="1">
    <source>
        <dbReference type="EMBL" id="KIN99889.1"/>
    </source>
</evidence>
<sequence length="217" mass="24308">MPDGSDIPRMAAGQNFKEKIDNFLAMCDSIIASANLVSIQRPNQPSNSSRGCDTPPHLVSMMFFSNEETAEFQVDLHPSSYLINEELESNTDEEDQCALARAYMQVEELKNNIKKKKVTRFDSVDIPARHQPVDNSVPKDPIHVTENTAISKTLVVSNPTDPRKSKPTTIPAPQFRYQSSFDEAAATRRLVNQVLEAKMEISTKDLFAVSPEIRKQV</sequence>
<dbReference type="Proteomes" id="UP000054217">
    <property type="component" value="Unassembled WGS sequence"/>
</dbReference>
<proteinExistence type="predicted"/>
<dbReference type="EMBL" id="KN832000">
    <property type="protein sequence ID" value="KIN99889.1"/>
    <property type="molecule type" value="Genomic_DNA"/>
</dbReference>
<gene>
    <name evidence="1" type="ORF">M404DRAFT_29941</name>
</gene>
<dbReference type="AlphaFoldDB" id="A0A0C3NFU6"/>
<reference evidence="1 2" key="1">
    <citation type="submission" date="2014-04" db="EMBL/GenBank/DDBJ databases">
        <authorList>
            <consortium name="DOE Joint Genome Institute"/>
            <person name="Kuo A."/>
            <person name="Kohler A."/>
            <person name="Costa M.D."/>
            <person name="Nagy L.G."/>
            <person name="Floudas D."/>
            <person name="Copeland A."/>
            <person name="Barry K.W."/>
            <person name="Cichocki N."/>
            <person name="Veneault-Fourrey C."/>
            <person name="LaButti K."/>
            <person name="Lindquist E.A."/>
            <person name="Lipzen A."/>
            <person name="Lundell T."/>
            <person name="Morin E."/>
            <person name="Murat C."/>
            <person name="Sun H."/>
            <person name="Tunlid A."/>
            <person name="Henrissat B."/>
            <person name="Grigoriev I.V."/>
            <person name="Hibbett D.S."/>
            <person name="Martin F."/>
            <person name="Nordberg H.P."/>
            <person name="Cantor M.N."/>
            <person name="Hua S.X."/>
        </authorList>
    </citation>
    <scope>NUCLEOTIDE SEQUENCE [LARGE SCALE GENOMIC DNA]</scope>
    <source>
        <strain evidence="1 2">Marx 270</strain>
    </source>
</reference>
<name>A0A0C3NFU6_PISTI</name>
<reference evidence="2" key="2">
    <citation type="submission" date="2015-01" db="EMBL/GenBank/DDBJ databases">
        <title>Evolutionary Origins and Diversification of the Mycorrhizal Mutualists.</title>
        <authorList>
            <consortium name="DOE Joint Genome Institute"/>
            <consortium name="Mycorrhizal Genomics Consortium"/>
            <person name="Kohler A."/>
            <person name="Kuo A."/>
            <person name="Nagy L.G."/>
            <person name="Floudas D."/>
            <person name="Copeland A."/>
            <person name="Barry K.W."/>
            <person name="Cichocki N."/>
            <person name="Veneault-Fourrey C."/>
            <person name="LaButti K."/>
            <person name="Lindquist E.A."/>
            <person name="Lipzen A."/>
            <person name="Lundell T."/>
            <person name="Morin E."/>
            <person name="Murat C."/>
            <person name="Riley R."/>
            <person name="Ohm R."/>
            <person name="Sun H."/>
            <person name="Tunlid A."/>
            <person name="Henrissat B."/>
            <person name="Grigoriev I.V."/>
            <person name="Hibbett D.S."/>
            <person name="Martin F."/>
        </authorList>
    </citation>
    <scope>NUCLEOTIDE SEQUENCE [LARGE SCALE GENOMIC DNA]</scope>
    <source>
        <strain evidence="2">Marx 270</strain>
    </source>
</reference>
<dbReference type="OrthoDB" id="2692223at2759"/>
<dbReference type="HOGENOM" id="CLU_1240562_0_0_1"/>